<evidence type="ECO:0000256" key="1">
    <source>
        <dbReference type="SAM" id="MobiDB-lite"/>
    </source>
</evidence>
<evidence type="ECO:0000313" key="3">
    <source>
        <dbReference type="Proteomes" id="UP001305647"/>
    </source>
</evidence>
<accession>A0AAN6T2V5</accession>
<keyword evidence="3" id="KW-1185">Reference proteome</keyword>
<protein>
    <submittedName>
        <fullName evidence="2">Uncharacterized protein</fullName>
    </submittedName>
</protein>
<reference evidence="2" key="2">
    <citation type="submission" date="2023-05" db="EMBL/GenBank/DDBJ databases">
        <authorList>
            <consortium name="Lawrence Berkeley National Laboratory"/>
            <person name="Steindorff A."/>
            <person name="Hensen N."/>
            <person name="Bonometti L."/>
            <person name="Westerberg I."/>
            <person name="Brannstrom I.O."/>
            <person name="Guillou S."/>
            <person name="Cros-Aarteil S."/>
            <person name="Calhoun S."/>
            <person name="Haridas S."/>
            <person name="Kuo A."/>
            <person name="Mondo S."/>
            <person name="Pangilinan J."/>
            <person name="Riley R."/>
            <person name="Labutti K."/>
            <person name="Andreopoulos B."/>
            <person name="Lipzen A."/>
            <person name="Chen C."/>
            <person name="Yanf M."/>
            <person name="Daum C."/>
            <person name="Ng V."/>
            <person name="Clum A."/>
            <person name="Ohm R."/>
            <person name="Martin F."/>
            <person name="Silar P."/>
            <person name="Natvig D."/>
            <person name="Lalanne C."/>
            <person name="Gautier V."/>
            <person name="Ament-Velasquez S.L."/>
            <person name="Kruys A."/>
            <person name="Hutchinson M.I."/>
            <person name="Powell A.J."/>
            <person name="Barry K."/>
            <person name="Miller A.N."/>
            <person name="Grigoriev I.V."/>
            <person name="Debuchy R."/>
            <person name="Gladieux P."/>
            <person name="Thoren M.H."/>
            <person name="Johannesson H."/>
        </authorList>
    </citation>
    <scope>NUCLEOTIDE SEQUENCE</scope>
    <source>
        <strain evidence="2">CBS 757.83</strain>
    </source>
</reference>
<dbReference type="Proteomes" id="UP001305647">
    <property type="component" value="Unassembled WGS sequence"/>
</dbReference>
<name>A0AAN6T2V5_9PEZI</name>
<organism evidence="2 3">
    <name type="scientific">Parathielavia hyrcaniae</name>
    <dbReference type="NCBI Taxonomy" id="113614"/>
    <lineage>
        <taxon>Eukaryota</taxon>
        <taxon>Fungi</taxon>
        <taxon>Dikarya</taxon>
        <taxon>Ascomycota</taxon>
        <taxon>Pezizomycotina</taxon>
        <taxon>Sordariomycetes</taxon>
        <taxon>Sordariomycetidae</taxon>
        <taxon>Sordariales</taxon>
        <taxon>Chaetomiaceae</taxon>
        <taxon>Parathielavia</taxon>
    </lineage>
</organism>
<reference evidence="2" key="1">
    <citation type="journal article" date="2023" name="Mol. Phylogenet. Evol.">
        <title>Genome-scale phylogeny and comparative genomics of the fungal order Sordariales.</title>
        <authorList>
            <person name="Hensen N."/>
            <person name="Bonometti L."/>
            <person name="Westerberg I."/>
            <person name="Brannstrom I.O."/>
            <person name="Guillou S."/>
            <person name="Cros-Aarteil S."/>
            <person name="Calhoun S."/>
            <person name="Haridas S."/>
            <person name="Kuo A."/>
            <person name="Mondo S."/>
            <person name="Pangilinan J."/>
            <person name="Riley R."/>
            <person name="LaButti K."/>
            <person name="Andreopoulos B."/>
            <person name="Lipzen A."/>
            <person name="Chen C."/>
            <person name="Yan M."/>
            <person name="Daum C."/>
            <person name="Ng V."/>
            <person name="Clum A."/>
            <person name="Steindorff A."/>
            <person name="Ohm R.A."/>
            <person name="Martin F."/>
            <person name="Silar P."/>
            <person name="Natvig D.O."/>
            <person name="Lalanne C."/>
            <person name="Gautier V."/>
            <person name="Ament-Velasquez S.L."/>
            <person name="Kruys A."/>
            <person name="Hutchinson M.I."/>
            <person name="Powell A.J."/>
            <person name="Barry K."/>
            <person name="Miller A.N."/>
            <person name="Grigoriev I.V."/>
            <person name="Debuchy R."/>
            <person name="Gladieux P."/>
            <person name="Hiltunen Thoren M."/>
            <person name="Johannesson H."/>
        </authorList>
    </citation>
    <scope>NUCLEOTIDE SEQUENCE</scope>
    <source>
        <strain evidence="2">CBS 757.83</strain>
    </source>
</reference>
<sequence length="150" mass="16630">MPTQVADLPGTRMPEANPAATTSNNPHRPNPKGELPVPPSVQCRTRHPRTPSQIRRSEDTGPVLPVIAVSRADRICLPAVLKRTVSATNRLRGRCVGEGHRWRMGMRIVRIEMEGIGFSPSWNSVSIVVWINSRGLVAMNPVRELSLMNR</sequence>
<proteinExistence type="predicted"/>
<gene>
    <name evidence="2" type="ORF">N658DRAFT_44590</name>
</gene>
<dbReference type="EMBL" id="MU863633">
    <property type="protein sequence ID" value="KAK4102027.1"/>
    <property type="molecule type" value="Genomic_DNA"/>
</dbReference>
<feature type="region of interest" description="Disordered" evidence="1">
    <location>
        <begin position="1"/>
        <end position="59"/>
    </location>
</feature>
<dbReference type="AlphaFoldDB" id="A0AAN6T2V5"/>
<evidence type="ECO:0000313" key="2">
    <source>
        <dbReference type="EMBL" id="KAK4102027.1"/>
    </source>
</evidence>
<comment type="caution">
    <text evidence="2">The sequence shown here is derived from an EMBL/GenBank/DDBJ whole genome shotgun (WGS) entry which is preliminary data.</text>
</comment>